<dbReference type="PANTHER" id="PTHR46645:SF2">
    <property type="entry name" value="GRAM DOMAIN-CONTAINING PROTEIN 2B"/>
    <property type="match status" value="1"/>
</dbReference>
<dbReference type="InterPro" id="IPR011993">
    <property type="entry name" value="PH-like_dom_sf"/>
</dbReference>
<keyword evidence="2" id="KW-0472">Membrane</keyword>
<dbReference type="CDD" id="cd13220">
    <property type="entry name" value="PH-GRAM_GRAMDC"/>
    <property type="match status" value="1"/>
</dbReference>
<accession>A0A8J6KDQ6</accession>
<dbReference type="InterPro" id="IPR004182">
    <property type="entry name" value="GRAM"/>
</dbReference>
<dbReference type="EMBL" id="WNTK01000003">
    <property type="protein sequence ID" value="KAG9487880.1"/>
    <property type="molecule type" value="Genomic_DNA"/>
</dbReference>
<evidence type="ECO:0000256" key="2">
    <source>
        <dbReference type="SAM" id="Phobius"/>
    </source>
</evidence>
<sequence>MNILPFGSANMSCLMSFLLKSKTYDSSLTLDMKNDTMKLERKKSTSQISKANAQFHKLFKDVPKDEMLKESFTCALQKEILYQGKLYISENWICFYSKVFGKDTKIVIPVFAVTVIKKTKTALLVPNALVISTVTDRFMFVSLLSRDTTYKLLKSMCSHLDISTGNSPNQSSEHSYRGERPSSLPLDFSVDFSEMDGLVQQRRKDIEEYSTGSQTPESENSQDFQEQEKNIILASHNSRMLENSLKVSEKVKLTGESFVHRSLFRRVGYQQVMSLNGLLFFYAVLVCLLIFSTFYMQSRILHLEERLSYLGSARDATFKEWSVEQGVGSWQINANAICEELTANLAKLDQIQRNLQRLLEEEN</sequence>
<dbReference type="OrthoDB" id="74360at2759"/>
<dbReference type="AlphaFoldDB" id="A0A8J6KDQ6"/>
<gene>
    <name evidence="4" type="ORF">GDO78_007598</name>
</gene>
<dbReference type="FunFam" id="2.30.29.30:FF:000086">
    <property type="entry name" value="GRAM domain-containing protein 2B isoform 2"/>
    <property type="match status" value="1"/>
</dbReference>
<evidence type="ECO:0000313" key="4">
    <source>
        <dbReference type="EMBL" id="KAG9487880.1"/>
    </source>
</evidence>
<name>A0A8J6KDQ6_ELECQ</name>
<dbReference type="SMART" id="SM00568">
    <property type="entry name" value="GRAM"/>
    <property type="match status" value="1"/>
</dbReference>
<protein>
    <recommendedName>
        <fullName evidence="3">GRAM domain-containing protein</fullName>
    </recommendedName>
</protein>
<evidence type="ECO:0000259" key="3">
    <source>
        <dbReference type="SMART" id="SM00568"/>
    </source>
</evidence>
<keyword evidence="2" id="KW-0812">Transmembrane</keyword>
<comment type="caution">
    <text evidence="4">The sequence shown here is derived from an EMBL/GenBank/DDBJ whole genome shotgun (WGS) entry which is preliminary data.</text>
</comment>
<dbReference type="InterPro" id="IPR052633">
    <property type="entry name" value="GRAM_domain_protein_2B"/>
</dbReference>
<evidence type="ECO:0000256" key="1">
    <source>
        <dbReference type="SAM" id="MobiDB-lite"/>
    </source>
</evidence>
<dbReference type="Proteomes" id="UP000770717">
    <property type="component" value="Unassembled WGS sequence"/>
</dbReference>
<dbReference type="Gene3D" id="2.30.29.30">
    <property type="entry name" value="Pleckstrin-homology domain (PH domain)/Phosphotyrosine-binding domain (PTB)"/>
    <property type="match status" value="1"/>
</dbReference>
<dbReference type="GO" id="GO:0005881">
    <property type="term" value="C:cytoplasmic microtubule"/>
    <property type="evidence" value="ECO:0007669"/>
    <property type="project" value="TreeGrafter"/>
</dbReference>
<dbReference type="Pfam" id="PF02893">
    <property type="entry name" value="GRAM"/>
    <property type="match status" value="1"/>
</dbReference>
<proteinExistence type="predicted"/>
<dbReference type="PANTHER" id="PTHR46645">
    <property type="entry name" value="GRAM DOMAIN-CONTAINING PROTEIN 2B-RELATED"/>
    <property type="match status" value="1"/>
</dbReference>
<feature type="compositionally biased region" description="Polar residues" evidence="1">
    <location>
        <begin position="164"/>
        <end position="173"/>
    </location>
</feature>
<feature type="transmembrane region" description="Helical" evidence="2">
    <location>
        <begin position="275"/>
        <end position="296"/>
    </location>
</feature>
<evidence type="ECO:0000313" key="5">
    <source>
        <dbReference type="Proteomes" id="UP000770717"/>
    </source>
</evidence>
<keyword evidence="5" id="KW-1185">Reference proteome</keyword>
<reference evidence="4" key="1">
    <citation type="thesis" date="2020" institute="ProQuest LLC" country="789 East Eisenhower Parkway, Ann Arbor, MI, USA">
        <title>Comparative Genomics and Chromosome Evolution.</title>
        <authorList>
            <person name="Mudd A.B."/>
        </authorList>
    </citation>
    <scope>NUCLEOTIDE SEQUENCE</scope>
    <source>
        <strain evidence="4">HN-11 Male</strain>
        <tissue evidence="4">Kidney and liver</tissue>
    </source>
</reference>
<feature type="region of interest" description="Disordered" evidence="1">
    <location>
        <begin position="164"/>
        <end position="185"/>
    </location>
</feature>
<feature type="domain" description="GRAM" evidence="3">
    <location>
        <begin position="53"/>
        <end position="120"/>
    </location>
</feature>
<feature type="compositionally biased region" description="Polar residues" evidence="1">
    <location>
        <begin position="210"/>
        <end position="224"/>
    </location>
</feature>
<feature type="region of interest" description="Disordered" evidence="1">
    <location>
        <begin position="206"/>
        <end position="226"/>
    </location>
</feature>
<organism evidence="4 5">
    <name type="scientific">Eleutherodactylus coqui</name>
    <name type="common">Puerto Rican coqui</name>
    <dbReference type="NCBI Taxonomy" id="57060"/>
    <lineage>
        <taxon>Eukaryota</taxon>
        <taxon>Metazoa</taxon>
        <taxon>Chordata</taxon>
        <taxon>Craniata</taxon>
        <taxon>Vertebrata</taxon>
        <taxon>Euteleostomi</taxon>
        <taxon>Amphibia</taxon>
        <taxon>Batrachia</taxon>
        <taxon>Anura</taxon>
        <taxon>Neobatrachia</taxon>
        <taxon>Hyloidea</taxon>
        <taxon>Eleutherodactylidae</taxon>
        <taxon>Eleutherodactylinae</taxon>
        <taxon>Eleutherodactylus</taxon>
        <taxon>Eleutherodactylus</taxon>
    </lineage>
</organism>
<keyword evidence="2" id="KW-1133">Transmembrane helix</keyword>